<evidence type="ECO:0000256" key="1">
    <source>
        <dbReference type="ARBA" id="ARBA00004370"/>
    </source>
</evidence>
<dbReference type="EMBL" id="BARV01030925">
    <property type="protein sequence ID" value="GAI33002.1"/>
    <property type="molecule type" value="Genomic_DNA"/>
</dbReference>
<keyword evidence="2" id="KW-0472">Membrane</keyword>
<comment type="caution">
    <text evidence="4">The sequence shown here is derived from an EMBL/GenBank/DDBJ whole genome shotgun (WGS) entry which is preliminary data.</text>
</comment>
<dbReference type="Pfam" id="PF00905">
    <property type="entry name" value="Transpeptidase"/>
    <property type="match status" value="1"/>
</dbReference>
<reference evidence="4" key="1">
    <citation type="journal article" date="2014" name="Front. Microbiol.">
        <title>High frequency of phylogenetically diverse reductive dehalogenase-homologous genes in deep subseafloor sedimentary metagenomes.</title>
        <authorList>
            <person name="Kawai M."/>
            <person name="Futagami T."/>
            <person name="Toyoda A."/>
            <person name="Takaki Y."/>
            <person name="Nishi S."/>
            <person name="Hori S."/>
            <person name="Arai W."/>
            <person name="Tsubouchi T."/>
            <person name="Morono Y."/>
            <person name="Uchiyama I."/>
            <person name="Ito T."/>
            <person name="Fujiyama A."/>
            <person name="Inagaki F."/>
            <person name="Takami H."/>
        </authorList>
    </citation>
    <scope>NUCLEOTIDE SEQUENCE</scope>
    <source>
        <strain evidence="4">Expedition CK06-06</strain>
    </source>
</reference>
<dbReference type="Gene3D" id="3.40.710.10">
    <property type="entry name" value="DD-peptidase/beta-lactamase superfamily"/>
    <property type="match status" value="1"/>
</dbReference>
<proteinExistence type="predicted"/>
<comment type="subcellular location">
    <subcellularLocation>
        <location evidence="1">Membrane</location>
    </subcellularLocation>
</comment>
<organism evidence="4">
    <name type="scientific">marine sediment metagenome</name>
    <dbReference type="NCBI Taxonomy" id="412755"/>
    <lineage>
        <taxon>unclassified sequences</taxon>
        <taxon>metagenomes</taxon>
        <taxon>ecological metagenomes</taxon>
    </lineage>
</organism>
<evidence type="ECO:0000259" key="3">
    <source>
        <dbReference type="Pfam" id="PF00905"/>
    </source>
</evidence>
<dbReference type="AlphaFoldDB" id="X1MN09"/>
<dbReference type="InterPro" id="IPR001460">
    <property type="entry name" value="PCN-bd_Tpept"/>
</dbReference>
<dbReference type="InterPro" id="IPR050515">
    <property type="entry name" value="Beta-lactam/transpept"/>
</dbReference>
<evidence type="ECO:0000313" key="4">
    <source>
        <dbReference type="EMBL" id="GAI33002.1"/>
    </source>
</evidence>
<accession>X1MN09</accession>
<dbReference type="GO" id="GO:0008658">
    <property type="term" value="F:penicillin binding"/>
    <property type="evidence" value="ECO:0007669"/>
    <property type="project" value="InterPro"/>
</dbReference>
<dbReference type="GO" id="GO:0071555">
    <property type="term" value="P:cell wall organization"/>
    <property type="evidence" value="ECO:0007669"/>
    <property type="project" value="TreeGrafter"/>
</dbReference>
<name>X1MN09_9ZZZZ</name>
<gene>
    <name evidence="4" type="ORF">S06H3_49026</name>
</gene>
<dbReference type="PANTHER" id="PTHR30627:SF1">
    <property type="entry name" value="PEPTIDOGLYCAN D,D-TRANSPEPTIDASE FTSI"/>
    <property type="match status" value="1"/>
</dbReference>
<dbReference type="GO" id="GO:0005886">
    <property type="term" value="C:plasma membrane"/>
    <property type="evidence" value="ECO:0007669"/>
    <property type="project" value="TreeGrafter"/>
</dbReference>
<dbReference type="InterPro" id="IPR012338">
    <property type="entry name" value="Beta-lactam/transpept-like"/>
</dbReference>
<sequence length="243" mass="27498">GRVYPYGALASHLIGFTNQEGEGQYGLEGYFDKTLRGKDNFQQKERSPLGYLALFSDEKIENFKGGDLYLTLDYNIQYFSEKVLQNAKEKWDIESGQIIVLEPSTGKIIALANFPNFNPNQYSQEEDLGIFLNGALQKLFEPGSVFKPITFAAGIQGGEITPQTEYEDKGQVEVGGPPIYNFERRVWGWQSMTDVLEESINTGAVFVQQKLGKERFLKYLEKFGFFEKTGIDLQGEEFSGMKL</sequence>
<dbReference type="Gene3D" id="3.90.1310.10">
    <property type="entry name" value="Penicillin-binding protein 2a (Domain 2)"/>
    <property type="match status" value="1"/>
</dbReference>
<dbReference type="SUPFAM" id="SSF56601">
    <property type="entry name" value="beta-lactamase/transpeptidase-like"/>
    <property type="match status" value="1"/>
</dbReference>
<dbReference type="PANTHER" id="PTHR30627">
    <property type="entry name" value="PEPTIDOGLYCAN D,D-TRANSPEPTIDASE"/>
    <property type="match status" value="1"/>
</dbReference>
<protein>
    <recommendedName>
        <fullName evidence="3">Penicillin-binding protein transpeptidase domain-containing protein</fullName>
    </recommendedName>
</protein>
<feature type="domain" description="Penicillin-binding protein transpeptidase" evidence="3">
    <location>
        <begin position="98"/>
        <end position="239"/>
    </location>
</feature>
<feature type="non-terminal residue" evidence="4">
    <location>
        <position position="1"/>
    </location>
</feature>
<evidence type="ECO:0000256" key="2">
    <source>
        <dbReference type="ARBA" id="ARBA00023136"/>
    </source>
</evidence>